<dbReference type="EMBL" id="JACIFE010000014">
    <property type="protein sequence ID" value="MBB4076911.1"/>
    <property type="molecule type" value="Genomic_DNA"/>
</dbReference>
<comment type="caution">
    <text evidence="1">The sequence shown here is derived from an EMBL/GenBank/DDBJ whole genome shotgun (WGS) entry which is preliminary data.</text>
</comment>
<protein>
    <submittedName>
        <fullName evidence="1">Uncharacterized protein</fullName>
    </submittedName>
</protein>
<keyword evidence="2" id="KW-1185">Reference proteome</keyword>
<evidence type="ECO:0000313" key="1">
    <source>
        <dbReference type="EMBL" id="MBB4076911.1"/>
    </source>
</evidence>
<sequence length="32" mass="3920">MIFTPSKPIRKIRHKTHQNTHYDILMYIVHLS</sequence>
<proteinExistence type="predicted"/>
<organism evidence="1 2">
    <name type="scientific">Bartonella fuyuanensis</name>
    <dbReference type="NCBI Taxonomy" id="1460968"/>
    <lineage>
        <taxon>Bacteria</taxon>
        <taxon>Pseudomonadati</taxon>
        <taxon>Pseudomonadota</taxon>
        <taxon>Alphaproteobacteria</taxon>
        <taxon>Hyphomicrobiales</taxon>
        <taxon>Bartonellaceae</taxon>
        <taxon>Bartonella</taxon>
    </lineage>
</organism>
<reference evidence="1 2" key="1">
    <citation type="submission" date="2020-08" db="EMBL/GenBank/DDBJ databases">
        <title>Genomic Encyclopedia of Type Strains, Phase IV (KMG-IV): sequencing the most valuable type-strain genomes for metagenomic binning, comparative biology and taxonomic classification.</title>
        <authorList>
            <person name="Goeker M."/>
        </authorList>
    </citation>
    <scope>NUCLEOTIDE SEQUENCE [LARGE SCALE GENOMIC DNA]</scope>
    <source>
        <strain evidence="1 2">DSM 100694</strain>
    </source>
</reference>
<dbReference type="Proteomes" id="UP000585970">
    <property type="component" value="Unassembled WGS sequence"/>
</dbReference>
<gene>
    <name evidence="1" type="ORF">GGR08_001222</name>
</gene>
<evidence type="ECO:0000313" key="2">
    <source>
        <dbReference type="Proteomes" id="UP000585970"/>
    </source>
</evidence>
<accession>A0A840DV60</accession>
<name>A0A840DV60_9HYPH</name>
<dbReference type="AlphaFoldDB" id="A0A840DV60"/>